<gene>
    <name evidence="4" type="primary">LOC106812749</name>
</gene>
<dbReference type="RefSeq" id="XP_014672198.1">
    <property type="nucleotide sequence ID" value="XM_014816712.1"/>
</dbReference>
<dbReference type="Pfam" id="PF21056">
    <property type="entry name" value="ZSWIM1-3_RNaseH-like"/>
    <property type="match status" value="1"/>
</dbReference>
<dbReference type="InterPro" id="IPR048324">
    <property type="entry name" value="ZSWIM1-3_RNaseH-like"/>
</dbReference>
<evidence type="ECO:0000259" key="2">
    <source>
        <dbReference type="PROSITE" id="PS50966"/>
    </source>
</evidence>
<dbReference type="InterPro" id="IPR007527">
    <property type="entry name" value="Znf_SWIM"/>
</dbReference>
<dbReference type="GeneID" id="106812749"/>
<sequence>MRVKANKTLLRIELEENTGKVITLRDLSNMKARSQCGAGGNELASIVRHLTDIRGSVVEVVKDEDNILTGLFYQDRQMRQAYQSYPEMLMCDATYKLNNIRMPLYVMAVIDGDGHTQVAALHLTSNETGAALSKMVQIFKSHNEAWPRTEVIMTDKDVTERNVLSDAFPNATLQLCLFHTLRSFSREITVEKMGVRPGVRDALLGCFSDMAHARSEARFEEQCAFLEDMNVPLAIEYFRKNWLPLKHEWVHCFKAQHFNIGDGTNNRLESLNGHIKSVCDRYATLSAFFADLFSVLRVLRSEREHKALTERITMATHEPSDITNDDRLYKKVLTPFAYRKVVGQIAKRESVQLPEDELLAPSSEGPLRVTESSCTCAFRCTLRLPCRHILSRRHQLGLSSFEPRLCDARWRLTTHNVQDELASAEANPLHVQQLVPSRQTTLNGFQKFHQAKVVALELANLAAEVGTRQFRERLNVLKLLKSEWERGEDILPVDHELAVESASGGYPHTSYRG</sequence>
<organism evidence="3 4">
    <name type="scientific">Priapulus caudatus</name>
    <name type="common">Priapulid worm</name>
    <dbReference type="NCBI Taxonomy" id="37621"/>
    <lineage>
        <taxon>Eukaryota</taxon>
        <taxon>Metazoa</taxon>
        <taxon>Ecdysozoa</taxon>
        <taxon>Scalidophora</taxon>
        <taxon>Priapulida</taxon>
        <taxon>Priapulimorpha</taxon>
        <taxon>Priapulimorphida</taxon>
        <taxon>Priapulidae</taxon>
        <taxon>Priapulus</taxon>
    </lineage>
</organism>
<accession>A0ABM1EJ27</accession>
<dbReference type="Proteomes" id="UP000695022">
    <property type="component" value="Unplaced"/>
</dbReference>
<dbReference type="PROSITE" id="PS50966">
    <property type="entry name" value="ZF_SWIM"/>
    <property type="match status" value="1"/>
</dbReference>
<keyword evidence="1" id="KW-0863">Zinc-finger</keyword>
<evidence type="ECO:0000313" key="4">
    <source>
        <dbReference type="RefSeq" id="XP_014672198.1"/>
    </source>
</evidence>
<keyword evidence="3" id="KW-1185">Reference proteome</keyword>
<dbReference type="PANTHER" id="PTHR31569:SF4">
    <property type="entry name" value="SWIM-TYPE DOMAIN-CONTAINING PROTEIN"/>
    <property type="match status" value="1"/>
</dbReference>
<dbReference type="InterPro" id="IPR052579">
    <property type="entry name" value="Zinc_finger_SWIM"/>
</dbReference>
<reference evidence="4" key="1">
    <citation type="submission" date="2025-08" db="UniProtKB">
        <authorList>
            <consortium name="RefSeq"/>
        </authorList>
    </citation>
    <scope>IDENTIFICATION</scope>
</reference>
<feature type="domain" description="SWIM-type" evidence="2">
    <location>
        <begin position="349"/>
        <end position="397"/>
    </location>
</feature>
<dbReference type="PANTHER" id="PTHR31569">
    <property type="entry name" value="SWIM-TYPE DOMAIN-CONTAINING PROTEIN"/>
    <property type="match status" value="1"/>
</dbReference>
<evidence type="ECO:0000313" key="3">
    <source>
        <dbReference type="Proteomes" id="UP000695022"/>
    </source>
</evidence>
<keyword evidence="1" id="KW-0862">Zinc</keyword>
<name>A0ABM1EJ27_PRICU</name>
<evidence type="ECO:0000256" key="1">
    <source>
        <dbReference type="PROSITE-ProRule" id="PRU00325"/>
    </source>
</evidence>
<keyword evidence="1" id="KW-0479">Metal-binding</keyword>
<protein>
    <submittedName>
        <fullName evidence="4">Uncharacterized protein LOC106812749</fullName>
    </submittedName>
</protein>
<proteinExistence type="predicted"/>